<proteinExistence type="predicted"/>
<organism evidence="1 2">
    <name type="scientific">Blastomyces silverae</name>
    <dbReference type="NCBI Taxonomy" id="2060906"/>
    <lineage>
        <taxon>Eukaryota</taxon>
        <taxon>Fungi</taxon>
        <taxon>Dikarya</taxon>
        <taxon>Ascomycota</taxon>
        <taxon>Pezizomycotina</taxon>
        <taxon>Eurotiomycetes</taxon>
        <taxon>Eurotiomycetidae</taxon>
        <taxon>Onygenales</taxon>
        <taxon>Ajellomycetaceae</taxon>
        <taxon>Blastomyces</taxon>
    </lineage>
</organism>
<reference evidence="2" key="1">
    <citation type="journal article" date="2015" name="PLoS Genet.">
        <title>The dynamic genome and transcriptome of the human fungal pathogen Blastomyces and close relative Emmonsia.</title>
        <authorList>
            <person name="Munoz J.F."/>
            <person name="Gauthier G.M."/>
            <person name="Desjardins C.A."/>
            <person name="Gallo J.E."/>
            <person name="Holder J."/>
            <person name="Sullivan T.D."/>
            <person name="Marty A.J."/>
            <person name="Carmen J.C."/>
            <person name="Chen Z."/>
            <person name="Ding L."/>
            <person name="Gujja S."/>
            <person name="Magrini V."/>
            <person name="Misas E."/>
            <person name="Mitreva M."/>
            <person name="Priest M."/>
            <person name="Saif S."/>
            <person name="Whiston E.A."/>
            <person name="Young S."/>
            <person name="Zeng Q."/>
            <person name="Goldman W.E."/>
            <person name="Mardis E.R."/>
            <person name="Taylor J.W."/>
            <person name="McEwen J.G."/>
            <person name="Clay O.K."/>
            <person name="Klein B.S."/>
            <person name="Cuomo C.A."/>
        </authorList>
    </citation>
    <scope>NUCLEOTIDE SEQUENCE [LARGE SCALE GENOMIC DNA]</scope>
    <source>
        <strain evidence="2">UAMH 139</strain>
    </source>
</reference>
<evidence type="ECO:0000313" key="1">
    <source>
        <dbReference type="EMBL" id="KLJ06963.1"/>
    </source>
</evidence>
<name>A0A0H1B7A5_9EURO</name>
<dbReference type="EMBL" id="LDEV01002943">
    <property type="protein sequence ID" value="KLJ06963.1"/>
    <property type="molecule type" value="Genomic_DNA"/>
</dbReference>
<gene>
    <name evidence="1" type="ORF">EMPG_17571</name>
</gene>
<protein>
    <submittedName>
        <fullName evidence="1">Uncharacterized protein</fullName>
    </submittedName>
</protein>
<dbReference type="AlphaFoldDB" id="A0A0H1B7A5"/>
<evidence type="ECO:0000313" key="2">
    <source>
        <dbReference type="Proteomes" id="UP000053573"/>
    </source>
</evidence>
<dbReference type="Proteomes" id="UP000053573">
    <property type="component" value="Unassembled WGS sequence"/>
</dbReference>
<sequence>MVQLRFIPWVRAVYFDGKEERSHNPQGSVVDEDVEAVEVEVLKLFEVENIWSEAGGGSNGEV</sequence>
<keyword evidence="2" id="KW-1185">Reference proteome</keyword>
<comment type="caution">
    <text evidence="1">The sequence shown here is derived from an EMBL/GenBank/DDBJ whole genome shotgun (WGS) entry which is preliminary data.</text>
</comment>
<accession>A0A0H1B7A5</accession>